<evidence type="ECO:0000256" key="6">
    <source>
        <dbReference type="ARBA" id="ARBA00023136"/>
    </source>
</evidence>
<evidence type="ECO:0000259" key="9">
    <source>
        <dbReference type="PROSITE" id="PS50928"/>
    </source>
</evidence>
<evidence type="ECO:0000256" key="3">
    <source>
        <dbReference type="ARBA" id="ARBA00022475"/>
    </source>
</evidence>
<comment type="similarity">
    <text evidence="7">Belongs to the binding-protein-dependent transport system permease family.</text>
</comment>
<dbReference type="EMBL" id="BOML01000036">
    <property type="protein sequence ID" value="GIE03221.1"/>
    <property type="molecule type" value="Genomic_DNA"/>
</dbReference>
<evidence type="ECO:0000256" key="1">
    <source>
        <dbReference type="ARBA" id="ARBA00004651"/>
    </source>
</evidence>
<feature type="transmembrane region" description="Helical" evidence="7">
    <location>
        <begin position="36"/>
        <end position="58"/>
    </location>
</feature>
<keyword evidence="4 7" id="KW-0812">Transmembrane</keyword>
<dbReference type="PROSITE" id="PS50928">
    <property type="entry name" value="ABC_TM1"/>
    <property type="match status" value="1"/>
</dbReference>
<feature type="region of interest" description="Disordered" evidence="8">
    <location>
        <begin position="1"/>
        <end position="32"/>
    </location>
</feature>
<feature type="transmembrane region" description="Helical" evidence="7">
    <location>
        <begin position="188"/>
        <end position="210"/>
    </location>
</feature>
<feature type="transmembrane region" description="Helical" evidence="7">
    <location>
        <begin position="295"/>
        <end position="317"/>
    </location>
</feature>
<evidence type="ECO:0000256" key="7">
    <source>
        <dbReference type="RuleBase" id="RU363032"/>
    </source>
</evidence>
<keyword evidence="2 7" id="KW-0813">Transport</keyword>
<comment type="subcellular location">
    <subcellularLocation>
        <location evidence="1 7">Cell membrane</location>
        <topology evidence="1 7">Multi-pass membrane protein</topology>
    </subcellularLocation>
</comment>
<name>A0ABQ3Z065_9ACTN</name>
<dbReference type="PANTHER" id="PTHR43227">
    <property type="entry name" value="BLL4140 PROTEIN"/>
    <property type="match status" value="1"/>
</dbReference>
<proteinExistence type="inferred from homology"/>
<gene>
    <name evidence="10" type="ORF">Adu01nite_45710</name>
</gene>
<sequence length="327" mass="36500">MSVVESPATRRTGGSTPHRAPGHAHRPRRRGRQSAATPWLLAIPTLILLAGLLGYPLIRMIVLSFQNMRLRELLSGRTPPWVGFDNYTKVLGDSVFWTVVGRTVLFTVVCVIVSVLIGLGIALLMRRVARGVRLLMIVAMMFVWALPQLVAAQIFRWITDSDFGVLNYLIDKLPGVNYQNHSWFVNPWQGWSVITTLVVWAGIPFLAITLNAGLTQVPKELIEAATVDGATPWQVLRNITLPILKPLITIVTTLSVIWDFGLFTQNWALRDGHPEPQFQTLATYSYTQAFGQSRYSLGSAISVITVLLMLGVMAFYIRQMFKIGEVD</sequence>
<accession>A0ABQ3Z065</accession>
<evidence type="ECO:0000256" key="2">
    <source>
        <dbReference type="ARBA" id="ARBA00022448"/>
    </source>
</evidence>
<organism evidence="10 11">
    <name type="scientific">Paractinoplanes durhamensis</name>
    <dbReference type="NCBI Taxonomy" id="113563"/>
    <lineage>
        <taxon>Bacteria</taxon>
        <taxon>Bacillati</taxon>
        <taxon>Actinomycetota</taxon>
        <taxon>Actinomycetes</taxon>
        <taxon>Micromonosporales</taxon>
        <taxon>Micromonosporaceae</taxon>
        <taxon>Paractinoplanes</taxon>
    </lineage>
</organism>
<keyword evidence="11" id="KW-1185">Reference proteome</keyword>
<dbReference type="Proteomes" id="UP000637628">
    <property type="component" value="Unassembled WGS sequence"/>
</dbReference>
<comment type="caution">
    <text evidence="10">The sequence shown here is derived from an EMBL/GenBank/DDBJ whole genome shotgun (WGS) entry which is preliminary data.</text>
</comment>
<reference evidence="10 11" key="1">
    <citation type="submission" date="2021-01" db="EMBL/GenBank/DDBJ databases">
        <title>Whole genome shotgun sequence of Actinoplanes durhamensis NBRC 14914.</title>
        <authorList>
            <person name="Komaki H."/>
            <person name="Tamura T."/>
        </authorList>
    </citation>
    <scope>NUCLEOTIDE SEQUENCE [LARGE SCALE GENOMIC DNA]</scope>
    <source>
        <strain evidence="10 11">NBRC 14914</strain>
    </source>
</reference>
<dbReference type="PANTHER" id="PTHR43227:SF8">
    <property type="entry name" value="DIACETYLCHITOBIOSE UPTAKE SYSTEM PERMEASE PROTEIN DASB"/>
    <property type="match status" value="1"/>
</dbReference>
<dbReference type="Gene3D" id="1.10.3720.10">
    <property type="entry name" value="MetI-like"/>
    <property type="match status" value="1"/>
</dbReference>
<feature type="transmembrane region" description="Helical" evidence="7">
    <location>
        <begin position="134"/>
        <end position="158"/>
    </location>
</feature>
<dbReference type="InterPro" id="IPR035906">
    <property type="entry name" value="MetI-like_sf"/>
</dbReference>
<dbReference type="InterPro" id="IPR050809">
    <property type="entry name" value="UgpAE/MalFG_permease"/>
</dbReference>
<keyword evidence="5 7" id="KW-1133">Transmembrane helix</keyword>
<feature type="transmembrane region" description="Helical" evidence="7">
    <location>
        <begin position="104"/>
        <end position="125"/>
    </location>
</feature>
<dbReference type="InterPro" id="IPR000515">
    <property type="entry name" value="MetI-like"/>
</dbReference>
<dbReference type="SUPFAM" id="SSF161098">
    <property type="entry name" value="MetI-like"/>
    <property type="match status" value="1"/>
</dbReference>
<keyword evidence="6 7" id="KW-0472">Membrane</keyword>
<feature type="compositionally biased region" description="Basic residues" evidence="8">
    <location>
        <begin position="20"/>
        <end position="32"/>
    </location>
</feature>
<feature type="domain" description="ABC transmembrane type-1" evidence="9">
    <location>
        <begin position="100"/>
        <end position="316"/>
    </location>
</feature>
<protein>
    <submittedName>
        <fullName evidence="10">Sugar ABC transporter permease</fullName>
    </submittedName>
</protein>
<keyword evidence="3" id="KW-1003">Cell membrane</keyword>
<evidence type="ECO:0000313" key="11">
    <source>
        <dbReference type="Proteomes" id="UP000637628"/>
    </source>
</evidence>
<dbReference type="RefSeq" id="WP_203728937.1">
    <property type="nucleotide sequence ID" value="NZ_BAAATX010000010.1"/>
</dbReference>
<evidence type="ECO:0000313" key="10">
    <source>
        <dbReference type="EMBL" id="GIE03221.1"/>
    </source>
</evidence>
<dbReference type="Pfam" id="PF00528">
    <property type="entry name" value="BPD_transp_1"/>
    <property type="match status" value="1"/>
</dbReference>
<evidence type="ECO:0000256" key="4">
    <source>
        <dbReference type="ARBA" id="ARBA00022692"/>
    </source>
</evidence>
<evidence type="ECO:0000256" key="8">
    <source>
        <dbReference type="SAM" id="MobiDB-lite"/>
    </source>
</evidence>
<dbReference type="CDD" id="cd06261">
    <property type="entry name" value="TM_PBP2"/>
    <property type="match status" value="1"/>
</dbReference>
<evidence type="ECO:0000256" key="5">
    <source>
        <dbReference type="ARBA" id="ARBA00022989"/>
    </source>
</evidence>